<accession>A0A382DWQ4</accession>
<evidence type="ECO:0008006" key="2">
    <source>
        <dbReference type="Google" id="ProtNLM"/>
    </source>
</evidence>
<dbReference type="AlphaFoldDB" id="A0A382DWQ4"/>
<proteinExistence type="predicted"/>
<name>A0A382DWQ4_9ZZZZ</name>
<protein>
    <recommendedName>
        <fullName evidence="2">N-acetyl sugar amidotransferase</fullName>
    </recommendedName>
</protein>
<dbReference type="SUPFAM" id="SSF52402">
    <property type="entry name" value="Adenine nucleotide alpha hydrolases-like"/>
    <property type="match status" value="1"/>
</dbReference>
<evidence type="ECO:0000313" key="1">
    <source>
        <dbReference type="EMBL" id="SVB42880.1"/>
    </source>
</evidence>
<dbReference type="NCBIfam" id="TIGR03573">
    <property type="entry name" value="WbuX"/>
    <property type="match status" value="1"/>
</dbReference>
<gene>
    <name evidence="1" type="ORF">METZ01_LOCUS195734</name>
</gene>
<sequence>MPDTRPGIRFENGVCIGCIHYEKQKTTDWTMRRNELEKLCQKHRNSNDSNYDCAIAVSGGKDSHFQVYYMKEVMKMNPVLLTVENIDSTETGRKNLHNLEESFGCDVISHKLDRDILKKLTLHTFEKYGAPTWYIDSLIYAFPIKKTMELGLKLLVYGEDVNYTYGGNYDQETSSALMQPMNEVVKSIHNEVIKDKIVSEKELQPAIIPSVDQCKDYDLEPIYLSYFTPWNSHHNYEVAKRWGFHHLGHEYKREGTFEDYNSIDSITYLLSEFLKYTKYGHSSTTQMASRWIRYGMATREDMISTVKKYDKILDQGIVDGFCSFTNISTRKFYEILDKWYNAELFEQDTDKIWHEKFKIGIGL</sequence>
<reference evidence="1" key="1">
    <citation type="submission" date="2018-05" db="EMBL/GenBank/DDBJ databases">
        <authorList>
            <person name="Lanie J.A."/>
            <person name="Ng W.-L."/>
            <person name="Kazmierczak K.M."/>
            <person name="Andrzejewski T.M."/>
            <person name="Davidsen T.M."/>
            <person name="Wayne K.J."/>
            <person name="Tettelin H."/>
            <person name="Glass J.I."/>
            <person name="Rusch D."/>
            <person name="Podicherti R."/>
            <person name="Tsui H.-C.T."/>
            <person name="Winkler M.E."/>
        </authorList>
    </citation>
    <scope>NUCLEOTIDE SEQUENCE</scope>
</reference>
<dbReference type="InterPro" id="IPR020022">
    <property type="entry name" value="N-acetyl_sugar_amidoTrfase"/>
</dbReference>
<organism evidence="1">
    <name type="scientific">marine metagenome</name>
    <dbReference type="NCBI Taxonomy" id="408172"/>
    <lineage>
        <taxon>unclassified sequences</taxon>
        <taxon>metagenomes</taxon>
        <taxon>ecological metagenomes</taxon>
    </lineage>
</organism>
<dbReference type="EMBL" id="UINC01041511">
    <property type="protein sequence ID" value="SVB42880.1"/>
    <property type="molecule type" value="Genomic_DNA"/>
</dbReference>